<keyword evidence="3" id="KW-1185">Reference proteome</keyword>
<protein>
    <submittedName>
        <fullName evidence="2">Glucosamine kinase GspK</fullName>
        <ecNumber evidence="2">2.7.1.8</ecNumber>
    </submittedName>
</protein>
<gene>
    <name evidence="2" type="primary">gspK</name>
    <name evidence="2" type="ORF">TRN7648_02029</name>
</gene>
<organism evidence="2 3">
    <name type="scientific">Tropicibacter naphthalenivorans</name>
    <dbReference type="NCBI Taxonomy" id="441103"/>
    <lineage>
        <taxon>Bacteria</taxon>
        <taxon>Pseudomonadati</taxon>
        <taxon>Pseudomonadota</taxon>
        <taxon>Alphaproteobacteria</taxon>
        <taxon>Rhodobacterales</taxon>
        <taxon>Roseobacteraceae</taxon>
        <taxon>Tropicibacter</taxon>
    </lineage>
</organism>
<proteinExistence type="predicted"/>
<dbReference type="GO" id="GO:0047931">
    <property type="term" value="F:glucosamine kinase activity"/>
    <property type="evidence" value="ECO:0007669"/>
    <property type="project" value="UniProtKB-EC"/>
</dbReference>
<evidence type="ECO:0000313" key="3">
    <source>
        <dbReference type="Proteomes" id="UP000054935"/>
    </source>
</evidence>
<dbReference type="InterPro" id="IPR002731">
    <property type="entry name" value="ATPase_BadF"/>
</dbReference>
<dbReference type="RefSeq" id="WP_234988797.1">
    <property type="nucleotide sequence ID" value="NZ_CYSE01000003.1"/>
</dbReference>
<reference evidence="2 3" key="1">
    <citation type="submission" date="2015-09" db="EMBL/GenBank/DDBJ databases">
        <authorList>
            <consortium name="Swine Surveillance"/>
        </authorList>
    </citation>
    <scope>NUCLEOTIDE SEQUENCE [LARGE SCALE GENOMIC DNA]</scope>
    <source>
        <strain evidence="2 3">CECT 7648</strain>
    </source>
</reference>
<dbReference type="Proteomes" id="UP000054935">
    <property type="component" value="Unassembled WGS sequence"/>
</dbReference>
<feature type="domain" description="ATPase BadF/BadG/BcrA/BcrD type" evidence="1">
    <location>
        <begin position="7"/>
        <end position="254"/>
    </location>
</feature>
<sequence length="289" mass="29378">MQRGLVIGIDGGGTSCRGALLWQGRRVDAQVAGANVTSDFDGAVRAVRAVVAALAQAAGCDEAALWDAPAFLGLAGVTDRAMADRFRAALGWPKAVVEEDTRASVVDALGEGDGCVAVIGTGSFLARQVAGAQRCIGGYGLALGDEASGAWLGREALAMALRAHQGLEADSPLLAELRGKYGEFAGVTGFAAGASPRDFATLAPEIVGAQGDRASEALLRRGAAYIAEGLTALGWSPGQPICLTGGLGAVYALYLPENMRAGIIPAQSTAPSGALILAQRVAEGWQGWD</sequence>
<dbReference type="CDD" id="cd24082">
    <property type="entry name" value="ASKHA_NBD_GspK-like"/>
    <property type="match status" value="1"/>
</dbReference>
<dbReference type="EMBL" id="CYSE01000003">
    <property type="protein sequence ID" value="CUH78544.1"/>
    <property type="molecule type" value="Genomic_DNA"/>
</dbReference>
<dbReference type="AlphaFoldDB" id="A0A0P1GAL4"/>
<name>A0A0P1GAL4_9RHOB</name>
<accession>A0A0P1GAL4</accession>
<dbReference type="Pfam" id="PF01869">
    <property type="entry name" value="BcrAD_BadFG"/>
    <property type="match status" value="1"/>
</dbReference>
<keyword evidence="2" id="KW-0418">Kinase</keyword>
<dbReference type="STRING" id="441103.TRN7648_02029"/>
<dbReference type="InterPro" id="IPR043129">
    <property type="entry name" value="ATPase_NBD"/>
</dbReference>
<dbReference type="SUPFAM" id="SSF53067">
    <property type="entry name" value="Actin-like ATPase domain"/>
    <property type="match status" value="2"/>
</dbReference>
<dbReference type="EC" id="2.7.1.8" evidence="2"/>
<evidence type="ECO:0000259" key="1">
    <source>
        <dbReference type="Pfam" id="PF01869"/>
    </source>
</evidence>
<dbReference type="PANTHER" id="PTHR43190">
    <property type="entry name" value="N-ACETYL-D-GLUCOSAMINE KINASE"/>
    <property type="match status" value="1"/>
</dbReference>
<dbReference type="Gene3D" id="3.30.420.40">
    <property type="match status" value="2"/>
</dbReference>
<evidence type="ECO:0000313" key="2">
    <source>
        <dbReference type="EMBL" id="CUH78544.1"/>
    </source>
</evidence>
<dbReference type="InterPro" id="IPR052519">
    <property type="entry name" value="Euk-type_GlcNAc_Kinase"/>
</dbReference>
<dbReference type="PANTHER" id="PTHR43190:SF3">
    <property type="entry name" value="N-ACETYL-D-GLUCOSAMINE KINASE"/>
    <property type="match status" value="1"/>
</dbReference>
<keyword evidence="2" id="KW-0808">Transferase</keyword>